<evidence type="ECO:0000313" key="1">
    <source>
        <dbReference type="EMBL" id="GAH84809.1"/>
    </source>
</evidence>
<name>X1K3D5_9ZZZZ</name>
<organism evidence="1">
    <name type="scientific">marine sediment metagenome</name>
    <dbReference type="NCBI Taxonomy" id="412755"/>
    <lineage>
        <taxon>unclassified sequences</taxon>
        <taxon>metagenomes</taxon>
        <taxon>ecological metagenomes</taxon>
    </lineage>
</organism>
<reference evidence="1" key="1">
    <citation type="journal article" date="2014" name="Front. Microbiol.">
        <title>High frequency of phylogenetically diverse reductive dehalogenase-homologous genes in deep subseafloor sedimentary metagenomes.</title>
        <authorList>
            <person name="Kawai M."/>
            <person name="Futagami T."/>
            <person name="Toyoda A."/>
            <person name="Takaki Y."/>
            <person name="Nishi S."/>
            <person name="Hori S."/>
            <person name="Arai W."/>
            <person name="Tsubouchi T."/>
            <person name="Morono Y."/>
            <person name="Uchiyama I."/>
            <person name="Ito T."/>
            <person name="Fujiyama A."/>
            <person name="Inagaki F."/>
            <person name="Takami H."/>
        </authorList>
    </citation>
    <scope>NUCLEOTIDE SEQUENCE</scope>
    <source>
        <strain evidence="1">Expedition CK06-06</strain>
    </source>
</reference>
<feature type="non-terminal residue" evidence="1">
    <location>
        <position position="1"/>
    </location>
</feature>
<gene>
    <name evidence="1" type="ORF">S03H2_65193</name>
</gene>
<dbReference type="AlphaFoldDB" id="X1K3D5"/>
<protein>
    <submittedName>
        <fullName evidence="1">Uncharacterized protein</fullName>
    </submittedName>
</protein>
<dbReference type="EMBL" id="BARU01042428">
    <property type="protein sequence ID" value="GAH84809.1"/>
    <property type="molecule type" value="Genomic_DNA"/>
</dbReference>
<accession>X1K3D5</accession>
<sequence length="59" mass="6891">HGIINSVYKQIIKEDLLDDVFDLFNKKFSDYSLSKIKILDFIFWTVGKLNIKKLILDGS</sequence>
<proteinExistence type="predicted"/>
<comment type="caution">
    <text evidence="1">The sequence shown here is derived from an EMBL/GenBank/DDBJ whole genome shotgun (WGS) entry which is preliminary data.</text>
</comment>